<keyword evidence="6 9" id="KW-0464">Manganese</keyword>
<feature type="binding site" evidence="9">
    <location>
        <position position="10"/>
    </location>
    <ligand>
        <name>NADPH</name>
        <dbReference type="ChEBI" id="CHEBI:57783"/>
    </ligand>
</feature>
<sequence length="383" mass="39706">MRSISILGATGSVGASTLDLVRRNRDRWKVVALTANCNVDELAALAREFDVDLAVVADESCLPALRASLSGTGIETAGGAGALVEAAARGADLTVAAIVGCAGLAPVMAAIEQGGTIALANKEALVSAGEVMTAAVARTGATLLPVDSEHNAIFQCLQGGRIEDVRKITLTASGGPFRTWTHAQLAAATPAQAVAHPNWDMGAKISVDSATMMNKGLEFIEAHHLFPVGLEKIGIVVHPQSVIHSMVEYRDGSTLAQLGPSDMRVPIASCLAWPRRMDTPMPPLDLVQIASLTFEAPDEARFPATRLAREAAQAGGAAPAVLNAANESAVAAFLSGKIAFTRIALTVERTLARGLPPAPASLDEVLAVDSEARARATEMMELA</sequence>
<dbReference type="EC" id="1.1.1.267" evidence="9"/>
<dbReference type="Gene3D" id="3.40.50.720">
    <property type="entry name" value="NAD(P)-binding Rossmann-like Domain"/>
    <property type="match status" value="1"/>
</dbReference>
<dbReference type="InterPro" id="IPR036169">
    <property type="entry name" value="DXPR_C_sf"/>
</dbReference>
<feature type="binding site" evidence="9">
    <location>
        <position position="173"/>
    </location>
    <ligand>
        <name>1-deoxy-D-xylulose 5-phosphate</name>
        <dbReference type="ChEBI" id="CHEBI:57792"/>
    </ligand>
</feature>
<feature type="binding site" evidence="9">
    <location>
        <position position="218"/>
    </location>
    <ligand>
        <name>Mn(2+)</name>
        <dbReference type="ChEBI" id="CHEBI:29035"/>
    </ligand>
</feature>
<accession>A0A1B2AG25</accession>
<evidence type="ECO:0000256" key="1">
    <source>
        <dbReference type="ARBA" id="ARBA00005094"/>
    </source>
</evidence>
<feature type="binding site" evidence="9">
    <location>
        <position position="121"/>
    </location>
    <ligand>
        <name>NADPH</name>
        <dbReference type="ChEBI" id="CHEBI:57783"/>
    </ligand>
</feature>
<dbReference type="InterPro" id="IPR026877">
    <property type="entry name" value="DXPR_C"/>
</dbReference>
<feature type="binding site" evidence="9">
    <location>
        <position position="202"/>
    </location>
    <ligand>
        <name>NADPH</name>
        <dbReference type="ChEBI" id="CHEBI:57783"/>
    </ligand>
</feature>
<feature type="binding site" evidence="9">
    <location>
        <position position="209"/>
    </location>
    <ligand>
        <name>1-deoxy-D-xylulose 5-phosphate</name>
        <dbReference type="ChEBI" id="CHEBI:57792"/>
    </ligand>
</feature>
<evidence type="ECO:0000313" key="14">
    <source>
        <dbReference type="Proteomes" id="UP000092932"/>
    </source>
</evidence>
<feature type="binding site" evidence="9">
    <location>
        <position position="123"/>
    </location>
    <ligand>
        <name>NADPH</name>
        <dbReference type="ChEBI" id="CHEBI:57783"/>
    </ligand>
</feature>
<dbReference type="UniPathway" id="UPA00056">
    <property type="reaction ID" value="UER00092"/>
</dbReference>
<feature type="binding site" evidence="9">
    <location>
        <position position="196"/>
    </location>
    <ligand>
        <name>1-deoxy-D-xylulose 5-phosphate</name>
        <dbReference type="ChEBI" id="CHEBI:57792"/>
    </ligand>
</feature>
<dbReference type="GO" id="GO:0051484">
    <property type="term" value="P:isopentenyl diphosphate biosynthetic process, methylerythritol 4-phosphate pathway involved in terpenoid biosynthetic process"/>
    <property type="evidence" value="ECO:0007669"/>
    <property type="project" value="UniProtKB-ARBA"/>
</dbReference>
<feature type="binding site" evidence="9">
    <location>
        <position position="12"/>
    </location>
    <ligand>
        <name>NADPH</name>
        <dbReference type="ChEBI" id="CHEBI:57783"/>
    </ligand>
</feature>
<dbReference type="Pfam" id="PF08436">
    <property type="entry name" value="DXP_redisom_C"/>
    <property type="match status" value="1"/>
</dbReference>
<feature type="binding site" evidence="9">
    <location>
        <position position="214"/>
    </location>
    <ligand>
        <name>1-deoxy-D-xylulose 5-phosphate</name>
        <dbReference type="ChEBI" id="CHEBI:57792"/>
    </ligand>
</feature>
<dbReference type="InterPro" id="IPR003821">
    <property type="entry name" value="DXP_reductoisomerase"/>
</dbReference>
<dbReference type="Gene3D" id="1.10.1740.10">
    <property type="match status" value="1"/>
</dbReference>
<feature type="binding site" evidence="9">
    <location>
        <position position="122"/>
    </location>
    <ligand>
        <name>1-deoxy-D-xylulose 5-phosphate</name>
        <dbReference type="ChEBI" id="CHEBI:57792"/>
    </ligand>
</feature>
<dbReference type="AlphaFoldDB" id="A0A1B2AG25"/>
<dbReference type="InterPro" id="IPR013512">
    <property type="entry name" value="DXP_reductoisomerase_N"/>
</dbReference>
<evidence type="ECO:0000256" key="2">
    <source>
        <dbReference type="ARBA" id="ARBA00006825"/>
    </source>
</evidence>
<feature type="domain" description="1-deoxy-D-xylulose 5-phosphate reductoisomerase N-terminal" evidence="10">
    <location>
        <begin position="4"/>
        <end position="129"/>
    </location>
</feature>
<keyword evidence="7 9" id="KW-0414">Isoprene biosynthesis</keyword>
<dbReference type="InterPro" id="IPR013644">
    <property type="entry name" value="DXP_reductoisomerase_C"/>
</dbReference>
<dbReference type="OrthoDB" id="9806546at2"/>
<comment type="function">
    <text evidence="9">Catalyzes the NADPH-dependent rearrangement and reduction of 1-deoxy-D-xylulose-5-phosphate (DXP) to 2-C-methyl-D-erythritol 4-phosphate (MEP).</text>
</comment>
<evidence type="ECO:0000259" key="11">
    <source>
        <dbReference type="Pfam" id="PF08436"/>
    </source>
</evidence>
<dbReference type="PIRSF" id="PIRSF006205">
    <property type="entry name" value="Dxp_reductismrs"/>
    <property type="match status" value="1"/>
</dbReference>
<dbReference type="STRING" id="692370.A6F68_02564"/>
<dbReference type="InterPro" id="IPR036291">
    <property type="entry name" value="NAD(P)-bd_dom_sf"/>
</dbReference>
<evidence type="ECO:0000313" key="13">
    <source>
        <dbReference type="EMBL" id="ANY21058.1"/>
    </source>
</evidence>
<dbReference type="PATRIC" id="fig|692370.5.peg.2575"/>
<comment type="similarity">
    <text evidence="2 9">Belongs to the DXR family.</text>
</comment>
<keyword evidence="13" id="KW-0413">Isomerase</keyword>
<dbReference type="SUPFAM" id="SSF51735">
    <property type="entry name" value="NAD(P)-binding Rossmann-fold domains"/>
    <property type="match status" value="1"/>
</dbReference>
<dbReference type="FunFam" id="3.40.50.720:FF:000045">
    <property type="entry name" value="1-deoxy-D-xylulose 5-phosphate reductoisomerase"/>
    <property type="match status" value="1"/>
</dbReference>
<protein>
    <recommendedName>
        <fullName evidence="9">1-deoxy-D-xylulose 5-phosphate reductoisomerase</fullName>
        <shortName evidence="9">DXP reductoisomerase</shortName>
        <ecNumber evidence="9">1.1.1.267</ecNumber>
    </recommendedName>
    <alternativeName>
        <fullName evidence="9">1-deoxyxylulose-5-phosphate reductoisomerase</fullName>
    </alternativeName>
    <alternativeName>
        <fullName evidence="9">2-C-methyl-D-erythritol 4-phosphate synthase</fullName>
    </alternativeName>
</protein>
<evidence type="ECO:0000256" key="4">
    <source>
        <dbReference type="ARBA" id="ARBA00022857"/>
    </source>
</evidence>
<dbReference type="Pfam" id="PF02670">
    <property type="entry name" value="DXP_reductoisom"/>
    <property type="match status" value="1"/>
</dbReference>
<dbReference type="NCBIfam" id="TIGR00243">
    <property type="entry name" value="Dxr"/>
    <property type="match status" value="1"/>
</dbReference>
<keyword evidence="4 9" id="KW-0521">NADP</keyword>
<dbReference type="EMBL" id="CP016591">
    <property type="protein sequence ID" value="ANY21058.1"/>
    <property type="molecule type" value="Genomic_DNA"/>
</dbReference>
<comment type="cofactor">
    <cofactor evidence="9">
        <name>Mg(2+)</name>
        <dbReference type="ChEBI" id="CHEBI:18420"/>
    </cofactor>
    <cofactor evidence="9">
        <name>Mn(2+)</name>
        <dbReference type="ChEBI" id="CHEBI:29035"/>
    </cofactor>
</comment>
<evidence type="ECO:0000259" key="10">
    <source>
        <dbReference type="Pfam" id="PF02670"/>
    </source>
</evidence>
<dbReference type="Proteomes" id="UP000092932">
    <property type="component" value="Chromosome"/>
</dbReference>
<feature type="binding site" evidence="9">
    <location>
        <position position="148"/>
    </location>
    <ligand>
        <name>1-deoxy-D-xylulose 5-phosphate</name>
        <dbReference type="ChEBI" id="CHEBI:57792"/>
    </ligand>
</feature>
<feature type="binding site" evidence="9">
    <location>
        <position position="38"/>
    </location>
    <ligand>
        <name>NADPH</name>
        <dbReference type="ChEBI" id="CHEBI:57783"/>
    </ligand>
</feature>
<keyword evidence="14" id="KW-1185">Reference proteome</keyword>
<dbReference type="PANTHER" id="PTHR30525">
    <property type="entry name" value="1-DEOXY-D-XYLULOSE 5-PHOSPHATE REDUCTOISOMERASE"/>
    <property type="match status" value="1"/>
</dbReference>
<comment type="catalytic activity">
    <reaction evidence="8">
        <text>2-C-methyl-D-erythritol 4-phosphate + NADP(+) = 1-deoxy-D-xylulose 5-phosphate + NADPH + H(+)</text>
        <dbReference type="Rhea" id="RHEA:13717"/>
        <dbReference type="ChEBI" id="CHEBI:15378"/>
        <dbReference type="ChEBI" id="CHEBI:57783"/>
        <dbReference type="ChEBI" id="CHEBI:57792"/>
        <dbReference type="ChEBI" id="CHEBI:58262"/>
        <dbReference type="ChEBI" id="CHEBI:58349"/>
        <dbReference type="EC" id="1.1.1.267"/>
    </reaction>
    <physiologicalReaction direction="right-to-left" evidence="8">
        <dbReference type="Rhea" id="RHEA:13719"/>
    </physiologicalReaction>
</comment>
<reference evidence="13 14" key="1">
    <citation type="submission" date="2016-07" db="EMBL/GenBank/DDBJ databases">
        <title>Complete genome sequence of Altererythrobacter dongtanensis KCTC 22672, a type strain with esterase isolated from tidal flat.</title>
        <authorList>
            <person name="Cheng H."/>
            <person name="Wu Y.-H."/>
            <person name="Zhou P."/>
            <person name="Huo Y.-Y."/>
            <person name="Wang C.-S."/>
            <person name="Xu X.-W."/>
        </authorList>
    </citation>
    <scope>NUCLEOTIDE SEQUENCE [LARGE SCALE GENOMIC DNA]</scope>
    <source>
        <strain evidence="13 14">KCTC 22672</strain>
    </source>
</reference>
<organism evidence="13 14">
    <name type="scientific">Tsuneonella dongtanensis</name>
    <dbReference type="NCBI Taxonomy" id="692370"/>
    <lineage>
        <taxon>Bacteria</taxon>
        <taxon>Pseudomonadati</taxon>
        <taxon>Pseudomonadota</taxon>
        <taxon>Alphaproteobacteria</taxon>
        <taxon>Sphingomonadales</taxon>
        <taxon>Erythrobacteraceae</taxon>
        <taxon>Tsuneonella</taxon>
    </lineage>
</organism>
<dbReference type="HAMAP" id="MF_00183">
    <property type="entry name" value="DXP_reductoisom"/>
    <property type="match status" value="1"/>
</dbReference>
<dbReference type="GO" id="GO:0016853">
    <property type="term" value="F:isomerase activity"/>
    <property type="evidence" value="ECO:0007669"/>
    <property type="project" value="UniProtKB-KW"/>
</dbReference>
<evidence type="ECO:0000256" key="6">
    <source>
        <dbReference type="ARBA" id="ARBA00023211"/>
    </source>
</evidence>
<dbReference type="SUPFAM" id="SSF69055">
    <property type="entry name" value="1-deoxy-D-xylulose-5-phosphate reductoisomerase, C-terminal domain"/>
    <property type="match status" value="1"/>
</dbReference>
<evidence type="ECO:0000256" key="7">
    <source>
        <dbReference type="ARBA" id="ARBA00023229"/>
    </source>
</evidence>
<comment type="pathway">
    <text evidence="1 9">Isoprenoid biosynthesis; isopentenyl diphosphate biosynthesis via DXP pathway; isopentenyl diphosphate from 1-deoxy-D-xylulose 5-phosphate: step 1/6.</text>
</comment>
<dbReference type="RefSeq" id="WP_067680768.1">
    <property type="nucleotide sequence ID" value="NZ_CP016591.1"/>
</dbReference>
<feature type="binding site" evidence="9">
    <location>
        <position position="11"/>
    </location>
    <ligand>
        <name>NADPH</name>
        <dbReference type="ChEBI" id="CHEBI:57783"/>
    </ligand>
</feature>
<evidence type="ECO:0000256" key="5">
    <source>
        <dbReference type="ARBA" id="ARBA00023002"/>
    </source>
</evidence>
<feature type="domain" description="1-deoxy-D-xylulose 5-phosphate reductoisomerase C-terminal" evidence="11">
    <location>
        <begin position="143"/>
        <end position="226"/>
    </location>
</feature>
<dbReference type="KEGG" id="ado:A6F68_02564"/>
<keyword evidence="9" id="KW-0460">Magnesium</keyword>
<feature type="binding site" evidence="9">
    <location>
        <position position="13"/>
    </location>
    <ligand>
        <name>NADPH</name>
        <dbReference type="ChEBI" id="CHEBI:57783"/>
    </ligand>
</feature>
<proteinExistence type="inferred from homology"/>
<dbReference type="PANTHER" id="PTHR30525:SF0">
    <property type="entry name" value="1-DEOXY-D-XYLULOSE 5-PHOSPHATE REDUCTOISOMERASE, CHLOROPLASTIC"/>
    <property type="match status" value="1"/>
</dbReference>
<evidence type="ECO:0000259" key="12">
    <source>
        <dbReference type="Pfam" id="PF13288"/>
    </source>
</evidence>
<keyword evidence="5 9" id="KW-0560">Oxidoreductase</keyword>
<feature type="binding site" evidence="9">
    <location>
        <position position="149"/>
    </location>
    <ligand>
        <name>1-deoxy-D-xylulose 5-phosphate</name>
        <dbReference type="ChEBI" id="CHEBI:57792"/>
    </ligand>
</feature>
<keyword evidence="3 9" id="KW-0479">Metal-binding</keyword>
<feature type="binding site" evidence="9">
    <location>
        <position position="218"/>
    </location>
    <ligand>
        <name>1-deoxy-D-xylulose 5-phosphate</name>
        <dbReference type="ChEBI" id="CHEBI:57792"/>
    </ligand>
</feature>
<evidence type="ECO:0000256" key="9">
    <source>
        <dbReference type="HAMAP-Rule" id="MF_00183"/>
    </source>
</evidence>
<comment type="caution">
    <text evidence="9">Lacks conserved residue(s) required for the propagation of feature annotation.</text>
</comment>
<evidence type="ECO:0000256" key="3">
    <source>
        <dbReference type="ARBA" id="ARBA00022723"/>
    </source>
</evidence>
<dbReference type="SUPFAM" id="SSF55347">
    <property type="entry name" value="Glyceraldehyde-3-phosphate dehydrogenase-like, C-terminal domain"/>
    <property type="match status" value="1"/>
</dbReference>
<feature type="binding site" evidence="9">
    <location>
        <position position="215"/>
    </location>
    <ligand>
        <name>1-deoxy-D-xylulose 5-phosphate</name>
        <dbReference type="ChEBI" id="CHEBI:57792"/>
    </ligand>
</feature>
<feature type="binding site" evidence="9">
    <location>
        <position position="147"/>
    </location>
    <ligand>
        <name>Mn(2+)</name>
        <dbReference type="ChEBI" id="CHEBI:29035"/>
    </ligand>
</feature>
<evidence type="ECO:0000256" key="8">
    <source>
        <dbReference type="ARBA" id="ARBA00048543"/>
    </source>
</evidence>
<dbReference type="GO" id="GO:0030604">
    <property type="term" value="F:1-deoxy-D-xylulose-5-phosphate reductoisomerase activity"/>
    <property type="evidence" value="ECO:0007669"/>
    <property type="project" value="UniProtKB-UniRule"/>
</dbReference>
<dbReference type="NCBIfam" id="NF009114">
    <property type="entry name" value="PRK12464.1"/>
    <property type="match status" value="1"/>
</dbReference>
<gene>
    <name evidence="9 13" type="primary">dxr</name>
    <name evidence="13" type="ORF">A6F68_02564</name>
</gene>
<dbReference type="GO" id="GO:0070402">
    <property type="term" value="F:NADPH binding"/>
    <property type="evidence" value="ECO:0007669"/>
    <property type="project" value="InterPro"/>
</dbReference>
<feature type="binding site" evidence="9">
    <location>
        <position position="149"/>
    </location>
    <ligand>
        <name>Mn(2+)</name>
        <dbReference type="ChEBI" id="CHEBI:29035"/>
    </ligand>
</feature>
<name>A0A1B2AG25_9SPHN</name>
<dbReference type="GO" id="GO:0030145">
    <property type="term" value="F:manganese ion binding"/>
    <property type="evidence" value="ECO:0007669"/>
    <property type="project" value="TreeGrafter"/>
</dbReference>
<dbReference type="Pfam" id="PF13288">
    <property type="entry name" value="DXPR_C"/>
    <property type="match status" value="1"/>
</dbReference>
<feature type="domain" description="DXP reductoisomerase C-terminal" evidence="12">
    <location>
        <begin position="258"/>
        <end position="374"/>
    </location>
</feature>